<dbReference type="OrthoDB" id="9812008at2"/>
<dbReference type="Pfam" id="PF01084">
    <property type="entry name" value="Ribosomal_S18"/>
    <property type="match status" value="1"/>
</dbReference>
<dbReference type="Proteomes" id="UP000244519">
    <property type="component" value="Chromosome"/>
</dbReference>
<proteinExistence type="predicted"/>
<protein>
    <submittedName>
        <fullName evidence="4">30S ribosomal protein S18</fullName>
    </submittedName>
</protein>
<evidence type="ECO:0000256" key="1">
    <source>
        <dbReference type="ARBA" id="ARBA00022980"/>
    </source>
</evidence>
<evidence type="ECO:0000313" key="5">
    <source>
        <dbReference type="Proteomes" id="UP000244519"/>
    </source>
</evidence>
<keyword evidence="5" id="KW-1185">Reference proteome</keyword>
<dbReference type="PRINTS" id="PR00974">
    <property type="entry name" value="RIBOSOMALS18"/>
</dbReference>
<name>A0A2U8BRB2_9RICK</name>
<keyword evidence="2" id="KW-0687">Ribonucleoprotein</keyword>
<evidence type="ECO:0000256" key="3">
    <source>
        <dbReference type="SAM" id="MobiDB-lite"/>
    </source>
</evidence>
<dbReference type="InterPro" id="IPR001648">
    <property type="entry name" value="Ribosomal_bS18"/>
</dbReference>
<sequence length="116" mass="12910">MNNTERFTNNTTQRKATSDNTESQASKKNEVATPASVLPLLQSSILFNKTAEAQKAQQGRAKQVKVLNIVPFDVQTFKDYLSGCGRILPRKTTGLSRKMQAELKRCVKVARQLGLQ</sequence>
<dbReference type="GO" id="GO:0003735">
    <property type="term" value="F:structural constituent of ribosome"/>
    <property type="evidence" value="ECO:0007669"/>
    <property type="project" value="InterPro"/>
</dbReference>
<dbReference type="GO" id="GO:0006412">
    <property type="term" value="P:translation"/>
    <property type="evidence" value="ECO:0007669"/>
    <property type="project" value="InterPro"/>
</dbReference>
<dbReference type="Gene3D" id="4.10.640.10">
    <property type="entry name" value="Ribosomal protein S18"/>
    <property type="match status" value="1"/>
</dbReference>
<dbReference type="GO" id="GO:0005840">
    <property type="term" value="C:ribosome"/>
    <property type="evidence" value="ECO:0007669"/>
    <property type="project" value="UniProtKB-KW"/>
</dbReference>
<keyword evidence="1 4" id="KW-0689">Ribosomal protein</keyword>
<dbReference type="AlphaFoldDB" id="A0A2U8BRB2"/>
<dbReference type="KEGG" id="fso:Fsol_00056"/>
<accession>A0A2U8BRB2</accession>
<dbReference type="InterPro" id="IPR036870">
    <property type="entry name" value="Ribosomal_bS18_sf"/>
</dbReference>
<dbReference type="GO" id="GO:1990904">
    <property type="term" value="C:ribonucleoprotein complex"/>
    <property type="evidence" value="ECO:0007669"/>
    <property type="project" value="UniProtKB-KW"/>
</dbReference>
<feature type="region of interest" description="Disordered" evidence="3">
    <location>
        <begin position="1"/>
        <end position="31"/>
    </location>
</feature>
<dbReference type="RefSeq" id="WP_108672918.1">
    <property type="nucleotide sequence ID" value="NZ_CP025989.1"/>
</dbReference>
<dbReference type="EMBL" id="CP025989">
    <property type="protein sequence ID" value="AWD32869.1"/>
    <property type="molecule type" value="Genomic_DNA"/>
</dbReference>
<evidence type="ECO:0000256" key="2">
    <source>
        <dbReference type="ARBA" id="ARBA00023274"/>
    </source>
</evidence>
<feature type="compositionally biased region" description="Polar residues" evidence="3">
    <location>
        <begin position="1"/>
        <end position="24"/>
    </location>
</feature>
<dbReference type="SUPFAM" id="SSF46911">
    <property type="entry name" value="Ribosomal protein S18"/>
    <property type="match status" value="1"/>
</dbReference>
<gene>
    <name evidence="4" type="ORF">Fsol_00056</name>
</gene>
<reference evidence="4 5" key="1">
    <citation type="journal article" date="2018" name="Genome Biol. Evol.">
        <title>The Genome Sequence of "Candidatus Fokinia solitaria": Insights on Reductive Evolution in Rickettsiales.</title>
        <authorList>
            <person name="Floriano A.M."/>
            <person name="Castelli M."/>
            <person name="Krenek S."/>
            <person name="Berendonk T.U."/>
            <person name="Bazzocchi C."/>
            <person name="Petroni G."/>
            <person name="Sassera D."/>
        </authorList>
    </citation>
    <scope>NUCLEOTIDE SEQUENCE [LARGE SCALE GENOMIC DNA]</scope>
    <source>
        <strain evidence="4">Rio ETE_ALG 3VII</strain>
    </source>
</reference>
<evidence type="ECO:0000313" key="4">
    <source>
        <dbReference type="EMBL" id="AWD32869.1"/>
    </source>
</evidence>
<organism evidence="4 5">
    <name type="scientific">Candidatus Fokinia solitaria</name>
    <dbReference type="NCBI Taxonomy" id="1802984"/>
    <lineage>
        <taxon>Bacteria</taxon>
        <taxon>Pseudomonadati</taxon>
        <taxon>Pseudomonadota</taxon>
        <taxon>Alphaproteobacteria</taxon>
        <taxon>Rickettsiales</taxon>
        <taxon>Candidatus Midichloriaceae</taxon>
        <taxon>Candidatus Fokinia</taxon>
    </lineage>
</organism>